<dbReference type="FunFam" id="3.10.129.10:FF:000001">
    <property type="entry name" value="3-hydroxyacyl-[acyl-carrier-protein] dehydratase FabZ"/>
    <property type="match status" value="1"/>
</dbReference>
<protein>
    <recommendedName>
        <fullName evidence="8">3-hydroxyacyl-[acyl-carrier-protein] dehydratase FabZ</fullName>
        <ecNumber evidence="8">4.2.1.59</ecNumber>
    </recommendedName>
    <alternativeName>
        <fullName evidence="8">(3R)-hydroxymyristoyl-[acyl-carrier-protein] dehydratase</fullName>
        <shortName evidence="8">(3R)-hydroxymyristoyl-ACP dehydrase</shortName>
    </alternativeName>
    <alternativeName>
        <fullName evidence="8">Beta-hydroxyacyl-ACP dehydratase</fullName>
    </alternativeName>
</protein>
<dbReference type="GO" id="GO:0009245">
    <property type="term" value="P:lipid A biosynthetic process"/>
    <property type="evidence" value="ECO:0007669"/>
    <property type="project" value="UniProtKB-UniRule"/>
</dbReference>
<keyword evidence="4 8" id="KW-0441">Lipid A biosynthesis</keyword>
<sequence>MTLLKEGTIMNDVSSGLNIQEILDILPHRYPFLLVDRILEVEPGKRIVGVKNVTINEPFFVGHFPGFPIMPGVLLIEAMAQVGGILAICSGQEKTGCIPYFMGIDRARFRHPAGPGDTLVITLTTRNVRGSSWKMEGEIRVGEKRICEAEIMAMIRPAPPKQTKKDVSPEENA</sequence>
<dbReference type="PANTHER" id="PTHR30272:SF1">
    <property type="entry name" value="3-HYDROXYACYL-[ACYL-CARRIER-PROTEIN] DEHYDRATASE"/>
    <property type="match status" value="1"/>
</dbReference>
<dbReference type="AlphaFoldDB" id="A0A2I2MG38"/>
<dbReference type="InterPro" id="IPR029069">
    <property type="entry name" value="HotDog_dom_sf"/>
</dbReference>
<evidence type="ECO:0000256" key="6">
    <source>
        <dbReference type="ARBA" id="ARBA00023239"/>
    </source>
</evidence>
<organism evidence="9">
    <name type="scientific">Leptospirillum ferriphilum</name>
    <dbReference type="NCBI Taxonomy" id="178606"/>
    <lineage>
        <taxon>Bacteria</taxon>
        <taxon>Pseudomonadati</taxon>
        <taxon>Nitrospirota</taxon>
        <taxon>Nitrospiria</taxon>
        <taxon>Nitrospirales</taxon>
        <taxon>Nitrospiraceae</taxon>
        <taxon>Leptospirillum</taxon>
    </lineage>
</organism>
<dbReference type="GO" id="GO:0019171">
    <property type="term" value="F:(3R)-hydroxyacyl-[acyl-carrier-protein] dehydratase activity"/>
    <property type="evidence" value="ECO:0007669"/>
    <property type="project" value="UniProtKB-EC"/>
</dbReference>
<dbReference type="EMBL" id="LT966316">
    <property type="protein sequence ID" value="SOU92665.1"/>
    <property type="molecule type" value="Genomic_DNA"/>
</dbReference>
<evidence type="ECO:0000313" key="9">
    <source>
        <dbReference type="EMBL" id="SOU92665.1"/>
    </source>
</evidence>
<evidence type="ECO:0000256" key="5">
    <source>
        <dbReference type="ARBA" id="ARBA00023098"/>
    </source>
</evidence>
<dbReference type="PANTHER" id="PTHR30272">
    <property type="entry name" value="3-HYDROXYACYL-[ACYL-CARRIER-PROTEIN] DEHYDRATASE"/>
    <property type="match status" value="1"/>
</dbReference>
<dbReference type="GO" id="GO:0005737">
    <property type="term" value="C:cytoplasm"/>
    <property type="evidence" value="ECO:0007669"/>
    <property type="project" value="UniProtKB-SubCell"/>
</dbReference>
<accession>A0A2I2MG38</accession>
<dbReference type="InterPro" id="IPR010084">
    <property type="entry name" value="FabZ"/>
</dbReference>
<evidence type="ECO:0000256" key="7">
    <source>
        <dbReference type="ARBA" id="ARBA00025049"/>
    </source>
</evidence>
<dbReference type="CDD" id="cd01288">
    <property type="entry name" value="FabZ"/>
    <property type="match status" value="1"/>
</dbReference>
<dbReference type="NCBIfam" id="NF000582">
    <property type="entry name" value="PRK00006.1"/>
    <property type="match status" value="1"/>
</dbReference>
<comment type="function">
    <text evidence="7 8">Involved in unsaturated fatty acids biosynthesis. Catalyzes the dehydration of short chain beta-hydroxyacyl-ACPs and long chain saturated and unsaturated beta-hydroxyacyl-ACPs.</text>
</comment>
<dbReference type="Pfam" id="PF07977">
    <property type="entry name" value="FabA"/>
    <property type="match status" value="1"/>
</dbReference>
<gene>
    <name evidence="8 9" type="primary">fabZ</name>
    <name evidence="9" type="ORF">LFTS_01293</name>
</gene>
<dbReference type="NCBIfam" id="TIGR01750">
    <property type="entry name" value="fabZ"/>
    <property type="match status" value="1"/>
</dbReference>
<comment type="subcellular location">
    <subcellularLocation>
        <location evidence="1 8">Cytoplasm</location>
    </subcellularLocation>
</comment>
<name>A0A2I2MG38_9BACT</name>
<dbReference type="EC" id="4.2.1.59" evidence="8"/>
<comment type="catalytic activity">
    <reaction evidence="8">
        <text>a (3R)-hydroxyacyl-[ACP] = a (2E)-enoyl-[ACP] + H2O</text>
        <dbReference type="Rhea" id="RHEA:13097"/>
        <dbReference type="Rhea" id="RHEA-COMP:9925"/>
        <dbReference type="Rhea" id="RHEA-COMP:9945"/>
        <dbReference type="ChEBI" id="CHEBI:15377"/>
        <dbReference type="ChEBI" id="CHEBI:78784"/>
        <dbReference type="ChEBI" id="CHEBI:78827"/>
        <dbReference type="EC" id="4.2.1.59"/>
    </reaction>
</comment>
<dbReference type="HAMAP" id="MF_00406">
    <property type="entry name" value="FabZ"/>
    <property type="match status" value="1"/>
</dbReference>
<dbReference type="SUPFAM" id="SSF54637">
    <property type="entry name" value="Thioesterase/thiol ester dehydrase-isomerase"/>
    <property type="match status" value="1"/>
</dbReference>
<keyword evidence="3 8" id="KW-0444">Lipid biosynthesis</keyword>
<dbReference type="GO" id="GO:0006633">
    <property type="term" value="P:fatty acid biosynthetic process"/>
    <property type="evidence" value="ECO:0007669"/>
    <property type="project" value="UniProtKB-UniRule"/>
</dbReference>
<evidence type="ECO:0000256" key="3">
    <source>
        <dbReference type="ARBA" id="ARBA00022516"/>
    </source>
</evidence>
<keyword evidence="2 8" id="KW-0963">Cytoplasm</keyword>
<dbReference type="InterPro" id="IPR013114">
    <property type="entry name" value="FabA_FabZ"/>
</dbReference>
<feature type="active site" evidence="8">
    <location>
        <position position="63"/>
    </location>
</feature>
<keyword evidence="5 8" id="KW-0443">Lipid metabolism</keyword>
<comment type="similarity">
    <text evidence="8">Belongs to the thioester dehydratase family. FabZ subfamily.</text>
</comment>
<keyword evidence="6 8" id="KW-0456">Lyase</keyword>
<evidence type="ECO:0000256" key="4">
    <source>
        <dbReference type="ARBA" id="ARBA00022556"/>
    </source>
</evidence>
<reference evidence="9" key="1">
    <citation type="submission" date="2017-12" db="EMBL/GenBank/DDBJ databases">
        <authorList>
            <consortium name="SysMetEx"/>
        </authorList>
    </citation>
    <scope>NUCLEOTIDE SEQUENCE</scope>
    <source>
        <strain evidence="9">Pb_238</strain>
    </source>
</reference>
<dbReference type="GO" id="GO:0016020">
    <property type="term" value="C:membrane"/>
    <property type="evidence" value="ECO:0007669"/>
    <property type="project" value="GOC"/>
</dbReference>
<evidence type="ECO:0000256" key="1">
    <source>
        <dbReference type="ARBA" id="ARBA00004496"/>
    </source>
</evidence>
<evidence type="ECO:0000256" key="2">
    <source>
        <dbReference type="ARBA" id="ARBA00022490"/>
    </source>
</evidence>
<dbReference type="Gene3D" id="3.10.129.10">
    <property type="entry name" value="Hotdog Thioesterase"/>
    <property type="match status" value="1"/>
</dbReference>
<evidence type="ECO:0000256" key="8">
    <source>
        <dbReference type="HAMAP-Rule" id="MF_00406"/>
    </source>
</evidence>
<proteinExistence type="inferred from homology"/>